<dbReference type="InterPro" id="IPR008513">
    <property type="entry name" value="tRNA(Met)_cyd_acetate_ligase"/>
</dbReference>
<dbReference type="EMBL" id="VSSQ01005100">
    <property type="protein sequence ID" value="MPM27845.1"/>
    <property type="molecule type" value="Genomic_DNA"/>
</dbReference>
<reference evidence="1" key="1">
    <citation type="submission" date="2019-08" db="EMBL/GenBank/DDBJ databases">
        <authorList>
            <person name="Kucharzyk K."/>
            <person name="Murdoch R.W."/>
            <person name="Higgins S."/>
            <person name="Loffler F."/>
        </authorList>
    </citation>
    <scope>NUCLEOTIDE SEQUENCE</scope>
</reference>
<evidence type="ECO:0008006" key="2">
    <source>
        <dbReference type="Google" id="ProtNLM"/>
    </source>
</evidence>
<name>A0A644YGZ1_9ZZZZ</name>
<comment type="caution">
    <text evidence="1">The sequence shown here is derived from an EMBL/GenBank/DDBJ whole genome shotgun (WGS) entry which is preliminary data.</text>
</comment>
<dbReference type="Pfam" id="PF05636">
    <property type="entry name" value="HIGH_NTase1"/>
    <property type="match status" value="1"/>
</dbReference>
<gene>
    <name evidence="1" type="ORF">SDC9_74360</name>
</gene>
<dbReference type="Gene3D" id="3.40.50.620">
    <property type="entry name" value="HUPs"/>
    <property type="match status" value="1"/>
</dbReference>
<proteinExistence type="predicted"/>
<sequence length="365" mass="39672">MSGCWVQSAAPAIADKWLRARLAVLSGADLVVELPTMWAVSSAETFALGGVSLLAATGAVTHLSFGSECGNIGALQAVAECLDSEAYAAGLRRFLDQGMPFAACRQAAVTELLSREAGALLESPNNNLGIEYLRALRRLNAGLCPMTVRREGAGYHDCAALEESRFVSATQVRHWISHGAWAAAEPYLVPGELELLQKADLALPPFSSAAERAFLARLRTMTPADWAELPDSAPGEGLPDRLARAGRDARSLDEFYELAKTKRYPHARLRRLALWAFLGLRTQDRPVTPPYLRVLAIGERGRGILRTMKETAALPVLTKPAHIRDLSAACRRSFEVEARCTDLYGLCLPRILSGGREWREGPAIL</sequence>
<dbReference type="PANTHER" id="PTHR37825">
    <property type="entry name" value="TRNA(MET) CYTIDINE ACETATE LIGASE"/>
    <property type="match status" value="1"/>
</dbReference>
<protein>
    <recommendedName>
        <fullName evidence="2">tRNA(Met) cytidine acetate ligase</fullName>
    </recommendedName>
</protein>
<accession>A0A644YGZ1</accession>
<dbReference type="AlphaFoldDB" id="A0A644YGZ1"/>
<evidence type="ECO:0000313" key="1">
    <source>
        <dbReference type="EMBL" id="MPM27845.1"/>
    </source>
</evidence>
<organism evidence="1">
    <name type="scientific">bioreactor metagenome</name>
    <dbReference type="NCBI Taxonomy" id="1076179"/>
    <lineage>
        <taxon>unclassified sequences</taxon>
        <taxon>metagenomes</taxon>
        <taxon>ecological metagenomes</taxon>
    </lineage>
</organism>
<dbReference type="InterPro" id="IPR014729">
    <property type="entry name" value="Rossmann-like_a/b/a_fold"/>
</dbReference>
<dbReference type="PANTHER" id="PTHR37825:SF1">
    <property type="entry name" value="TRNA(MET) CYTIDINE ACETATE LIGASE"/>
    <property type="match status" value="1"/>
</dbReference>